<feature type="domain" description="CN hydrolase" evidence="9">
    <location>
        <begin position="216"/>
        <end position="473"/>
    </location>
</feature>
<keyword evidence="11" id="KW-1185">Reference proteome</keyword>
<evidence type="ECO:0000256" key="6">
    <source>
        <dbReference type="ARBA" id="ARBA00023136"/>
    </source>
</evidence>
<reference evidence="10 11" key="1">
    <citation type="submission" date="2019-06" db="EMBL/GenBank/DDBJ databases">
        <title>Sequencing the genomes of 1000 actinobacteria strains.</title>
        <authorList>
            <person name="Klenk H.-P."/>
        </authorList>
    </citation>
    <scope>NUCLEOTIDE SEQUENCE [LARGE SCALE GENOMIC DNA]</scope>
    <source>
        <strain evidence="10 11">DSM 12335</strain>
    </source>
</reference>
<dbReference type="PANTHER" id="PTHR38686">
    <property type="entry name" value="APOLIPOPROTEIN N-ACYLTRANSFERASE"/>
    <property type="match status" value="1"/>
</dbReference>
<comment type="subcellular location">
    <subcellularLocation>
        <location evidence="1 8">Cell membrane</location>
        <topology evidence="1 8">Multi-pass membrane protein</topology>
    </subcellularLocation>
</comment>
<dbReference type="AlphaFoldDB" id="A0A542YT35"/>
<keyword evidence="6 8" id="KW-0472">Membrane</keyword>
<sequence length="515" mass="53943">MPARLLLALLSGVSMYLAFPSHGVWPLAVVGAGGVALAATGARVRGGFLVGLVAGLGYFVPLLSWSGIYVGALPWLALATLEALYIALLGAVVGALSRRGSPREVPVPVLGASLAWVASELARSTTPFGGFPWGRLAFSQADSPVLGVASLLGTPGVTFLVALAGALLARAVQELAAGRHSVRRAGAATGVLAMVGAVVVVLAPTTVPRPVDGTPVQVLGVQGNVPEMTLEFNAQRREVLDRHARTTLAAADLVAAGELSQPALVVWPENSSDIDPLRNADAEQVINQAVEGIGAPVVVGAVLREPEGYVSNASLLWLPGEGVVDRYVKQRPVPFAEYIPYRDFFRLFSDKVDLVSRDFYPGDEVGRLDVPLASGSLPVGVAICFEVVVDDLMRENVREGAELLLVPTNNATFGFTDESVQQLAASRVKAVELGRSVVHISTVGVSGLVTPDGRVHDQTELFTQDIIAGELPRRTELTLAVRLGGWPEGVAVGALALLLVIRVAGTMRVRVSSGR</sequence>
<feature type="transmembrane region" description="Helical" evidence="8">
    <location>
        <begin position="181"/>
        <end position="203"/>
    </location>
</feature>
<dbReference type="Gene3D" id="3.60.110.10">
    <property type="entry name" value="Carbon-nitrogen hydrolase"/>
    <property type="match status" value="1"/>
</dbReference>
<keyword evidence="10" id="KW-0449">Lipoprotein</keyword>
<feature type="transmembrane region" description="Helical" evidence="8">
    <location>
        <begin position="75"/>
        <end position="96"/>
    </location>
</feature>
<evidence type="ECO:0000256" key="1">
    <source>
        <dbReference type="ARBA" id="ARBA00004651"/>
    </source>
</evidence>
<dbReference type="InterPro" id="IPR004563">
    <property type="entry name" value="Apolipo_AcylTrfase"/>
</dbReference>
<gene>
    <name evidence="8" type="primary">lnt</name>
    <name evidence="10" type="ORF">FB467_2355</name>
</gene>
<accession>A0A542YT35</accession>
<feature type="transmembrane region" description="Helical" evidence="8">
    <location>
        <begin position="48"/>
        <end position="68"/>
    </location>
</feature>
<evidence type="ECO:0000256" key="3">
    <source>
        <dbReference type="ARBA" id="ARBA00022679"/>
    </source>
</evidence>
<feature type="transmembrane region" description="Helical" evidence="8">
    <location>
        <begin position="145"/>
        <end position="169"/>
    </location>
</feature>
<comment type="pathway">
    <text evidence="8">Protein modification; lipoprotein biosynthesis (N-acyl transfer).</text>
</comment>
<dbReference type="InterPro" id="IPR003010">
    <property type="entry name" value="C-N_Hydrolase"/>
</dbReference>
<comment type="caution">
    <text evidence="8">Lacks conserved residue(s) required for the propagation of feature annotation.</text>
</comment>
<dbReference type="Proteomes" id="UP000319516">
    <property type="component" value="Unassembled WGS sequence"/>
</dbReference>
<name>A0A542YT35_9MICO</name>
<evidence type="ECO:0000256" key="7">
    <source>
        <dbReference type="ARBA" id="ARBA00023315"/>
    </source>
</evidence>
<dbReference type="RefSeq" id="WP_141785249.1">
    <property type="nucleotide sequence ID" value="NZ_BAAAIK010000010.1"/>
</dbReference>
<dbReference type="EMBL" id="VFOP01000001">
    <property type="protein sequence ID" value="TQL51217.1"/>
    <property type="molecule type" value="Genomic_DNA"/>
</dbReference>
<dbReference type="SUPFAM" id="SSF56317">
    <property type="entry name" value="Carbon-nitrogen hydrolase"/>
    <property type="match status" value="1"/>
</dbReference>
<dbReference type="EC" id="2.3.1.269" evidence="8"/>
<evidence type="ECO:0000313" key="10">
    <source>
        <dbReference type="EMBL" id="TQL51217.1"/>
    </source>
</evidence>
<comment type="catalytic activity">
    <reaction evidence="8">
        <text>N-terminal S-1,2-diacyl-sn-glyceryl-L-cysteinyl-[lipoprotein] + a glycerophospholipid = N-acyl-S-1,2-diacyl-sn-glyceryl-L-cysteinyl-[lipoprotein] + a 2-acyl-sn-glycero-3-phospholipid + H(+)</text>
        <dbReference type="Rhea" id="RHEA:48228"/>
        <dbReference type="Rhea" id="RHEA-COMP:14681"/>
        <dbReference type="Rhea" id="RHEA-COMP:14684"/>
        <dbReference type="ChEBI" id="CHEBI:15378"/>
        <dbReference type="ChEBI" id="CHEBI:136912"/>
        <dbReference type="ChEBI" id="CHEBI:140656"/>
        <dbReference type="ChEBI" id="CHEBI:140657"/>
        <dbReference type="ChEBI" id="CHEBI:140660"/>
        <dbReference type="EC" id="2.3.1.269"/>
    </reaction>
</comment>
<dbReference type="GO" id="GO:0042158">
    <property type="term" value="P:lipoprotein biosynthetic process"/>
    <property type="evidence" value="ECO:0007669"/>
    <property type="project" value="UniProtKB-UniRule"/>
</dbReference>
<dbReference type="Pfam" id="PF20154">
    <property type="entry name" value="LNT_N"/>
    <property type="match status" value="1"/>
</dbReference>
<dbReference type="HAMAP" id="MF_01148">
    <property type="entry name" value="Lnt"/>
    <property type="match status" value="1"/>
</dbReference>
<keyword evidence="4 8" id="KW-0812">Transmembrane</keyword>
<evidence type="ECO:0000256" key="5">
    <source>
        <dbReference type="ARBA" id="ARBA00022989"/>
    </source>
</evidence>
<evidence type="ECO:0000259" key="9">
    <source>
        <dbReference type="PROSITE" id="PS50263"/>
    </source>
</evidence>
<dbReference type="NCBIfam" id="TIGR00546">
    <property type="entry name" value="lnt"/>
    <property type="match status" value="1"/>
</dbReference>
<feature type="transmembrane region" description="Helical" evidence="8">
    <location>
        <begin position="483"/>
        <end position="505"/>
    </location>
</feature>
<dbReference type="GO" id="GO:0005886">
    <property type="term" value="C:plasma membrane"/>
    <property type="evidence" value="ECO:0007669"/>
    <property type="project" value="UniProtKB-SubCell"/>
</dbReference>
<evidence type="ECO:0000256" key="4">
    <source>
        <dbReference type="ARBA" id="ARBA00022692"/>
    </source>
</evidence>
<keyword evidence="3 8" id="KW-0808">Transferase</keyword>
<evidence type="ECO:0000256" key="8">
    <source>
        <dbReference type="HAMAP-Rule" id="MF_01148"/>
    </source>
</evidence>
<evidence type="ECO:0000256" key="2">
    <source>
        <dbReference type="ARBA" id="ARBA00022475"/>
    </source>
</evidence>
<keyword evidence="7 8" id="KW-0012">Acyltransferase</keyword>
<proteinExistence type="inferred from homology"/>
<dbReference type="GO" id="GO:0016410">
    <property type="term" value="F:N-acyltransferase activity"/>
    <property type="evidence" value="ECO:0007669"/>
    <property type="project" value="UniProtKB-UniRule"/>
</dbReference>
<comment type="caution">
    <text evidence="10">The sequence shown here is derived from an EMBL/GenBank/DDBJ whole genome shotgun (WGS) entry which is preliminary data.</text>
</comment>
<dbReference type="UniPathway" id="UPA00666"/>
<dbReference type="PROSITE" id="PS50263">
    <property type="entry name" value="CN_HYDROLASE"/>
    <property type="match status" value="1"/>
</dbReference>
<evidence type="ECO:0000313" key="11">
    <source>
        <dbReference type="Proteomes" id="UP000319516"/>
    </source>
</evidence>
<dbReference type="CDD" id="cd07571">
    <property type="entry name" value="ALP_N-acyl_transferase"/>
    <property type="match status" value="1"/>
</dbReference>
<protein>
    <recommendedName>
        <fullName evidence="8">Apolipoprotein N-acyltransferase</fullName>
        <shortName evidence="8">ALP N-acyltransferase</shortName>
        <ecNumber evidence="8">2.3.1.269</ecNumber>
    </recommendedName>
</protein>
<dbReference type="Pfam" id="PF00795">
    <property type="entry name" value="CN_hydrolase"/>
    <property type="match status" value="1"/>
</dbReference>
<keyword evidence="5 8" id="KW-1133">Transmembrane helix</keyword>
<keyword evidence="2 8" id="KW-1003">Cell membrane</keyword>
<dbReference type="OrthoDB" id="9804277at2"/>
<comment type="similarity">
    <text evidence="8">Belongs to the CN hydrolase family. Apolipoprotein N-acyltransferase subfamily.</text>
</comment>
<comment type="function">
    <text evidence="8">Catalyzes the phospholipid dependent N-acylation of the N-terminal cysteine of apolipoprotein, the last step in lipoprotein maturation.</text>
</comment>
<dbReference type="InterPro" id="IPR036526">
    <property type="entry name" value="C-N_Hydrolase_sf"/>
</dbReference>
<dbReference type="PANTHER" id="PTHR38686:SF1">
    <property type="entry name" value="APOLIPOPROTEIN N-ACYLTRANSFERASE"/>
    <property type="match status" value="1"/>
</dbReference>
<organism evidence="10 11">
    <name type="scientific">Ornithinicoccus hortensis</name>
    <dbReference type="NCBI Taxonomy" id="82346"/>
    <lineage>
        <taxon>Bacteria</taxon>
        <taxon>Bacillati</taxon>
        <taxon>Actinomycetota</taxon>
        <taxon>Actinomycetes</taxon>
        <taxon>Micrococcales</taxon>
        <taxon>Intrasporangiaceae</taxon>
        <taxon>Ornithinicoccus</taxon>
    </lineage>
</organism>
<dbReference type="InterPro" id="IPR045378">
    <property type="entry name" value="LNT_N"/>
</dbReference>